<dbReference type="InterPro" id="IPR036909">
    <property type="entry name" value="Cyt_c-like_dom_sf"/>
</dbReference>
<keyword evidence="5 6" id="KW-0408">Iron</keyword>
<evidence type="ECO:0000256" key="2">
    <source>
        <dbReference type="ARBA" id="ARBA00022617"/>
    </source>
</evidence>
<keyword evidence="1" id="KW-0813">Transport</keyword>
<feature type="domain" description="Cytochrome c" evidence="8">
    <location>
        <begin position="68"/>
        <end position="146"/>
    </location>
</feature>
<dbReference type="RefSeq" id="WP_321546415.1">
    <property type="nucleotide sequence ID" value="NZ_JAXIVS010000004.1"/>
</dbReference>
<evidence type="ECO:0000256" key="5">
    <source>
        <dbReference type="ARBA" id="ARBA00023004"/>
    </source>
</evidence>
<evidence type="ECO:0000313" key="10">
    <source>
        <dbReference type="Proteomes" id="UP001291309"/>
    </source>
</evidence>
<keyword evidence="4" id="KW-0249">Electron transport</keyword>
<gene>
    <name evidence="9" type="ORF">SYV04_14905</name>
</gene>
<dbReference type="PANTHER" id="PTHR35008">
    <property type="entry name" value="BLL4482 PROTEIN-RELATED"/>
    <property type="match status" value="1"/>
</dbReference>
<comment type="caution">
    <text evidence="9">The sequence shown here is derived from an EMBL/GenBank/DDBJ whole genome shotgun (WGS) entry which is preliminary data.</text>
</comment>
<keyword evidence="3 6" id="KW-0479">Metal-binding</keyword>
<accession>A0ABU5H353</accession>
<sequence>MHALPARHFLPCLCLLGLVLGSCEREHRRFQELAPSSRPADAVQMSELQPGEPTPRPQTQAQYEENAYALNEGKRLYQWFNCSGCHAQGGGGMGPPLMDAKWRYGSEPENIYATIVEGRPNGMPSYRGKIPDQQVWQIVAYVRSMSGLLRTDVAPSRADSLSVKPPEAMKAEEKPTPAPVEQER</sequence>
<dbReference type="SUPFAM" id="SSF46626">
    <property type="entry name" value="Cytochrome c"/>
    <property type="match status" value="1"/>
</dbReference>
<dbReference type="PROSITE" id="PS51257">
    <property type="entry name" value="PROKAR_LIPOPROTEIN"/>
    <property type="match status" value="1"/>
</dbReference>
<dbReference type="InterPro" id="IPR008168">
    <property type="entry name" value="Cyt_C_IC"/>
</dbReference>
<dbReference type="Proteomes" id="UP001291309">
    <property type="component" value="Unassembled WGS sequence"/>
</dbReference>
<evidence type="ECO:0000256" key="7">
    <source>
        <dbReference type="SAM" id="MobiDB-lite"/>
    </source>
</evidence>
<dbReference type="EMBL" id="JAXIVS010000004">
    <property type="protein sequence ID" value="MDY7227701.1"/>
    <property type="molecule type" value="Genomic_DNA"/>
</dbReference>
<organism evidence="9 10">
    <name type="scientific">Hyalangium rubrum</name>
    <dbReference type="NCBI Taxonomy" id="3103134"/>
    <lineage>
        <taxon>Bacteria</taxon>
        <taxon>Pseudomonadati</taxon>
        <taxon>Myxococcota</taxon>
        <taxon>Myxococcia</taxon>
        <taxon>Myxococcales</taxon>
        <taxon>Cystobacterineae</taxon>
        <taxon>Archangiaceae</taxon>
        <taxon>Hyalangium</taxon>
    </lineage>
</organism>
<protein>
    <submittedName>
        <fullName evidence="9">Cytochrome c</fullName>
    </submittedName>
</protein>
<feature type="region of interest" description="Disordered" evidence="7">
    <location>
        <begin position="32"/>
        <end position="60"/>
    </location>
</feature>
<evidence type="ECO:0000256" key="6">
    <source>
        <dbReference type="PROSITE-ProRule" id="PRU00433"/>
    </source>
</evidence>
<dbReference type="Pfam" id="PF13442">
    <property type="entry name" value="Cytochrome_CBB3"/>
    <property type="match status" value="1"/>
</dbReference>
<evidence type="ECO:0000313" key="9">
    <source>
        <dbReference type="EMBL" id="MDY7227701.1"/>
    </source>
</evidence>
<evidence type="ECO:0000256" key="1">
    <source>
        <dbReference type="ARBA" id="ARBA00022448"/>
    </source>
</evidence>
<name>A0ABU5H353_9BACT</name>
<keyword evidence="2 6" id="KW-0349">Heme</keyword>
<dbReference type="InterPro" id="IPR009056">
    <property type="entry name" value="Cyt_c-like_dom"/>
</dbReference>
<dbReference type="PRINTS" id="PR00605">
    <property type="entry name" value="CYTCHROMECIC"/>
</dbReference>
<dbReference type="Gene3D" id="1.10.760.10">
    <property type="entry name" value="Cytochrome c-like domain"/>
    <property type="match status" value="1"/>
</dbReference>
<dbReference type="InterPro" id="IPR051459">
    <property type="entry name" value="Cytochrome_c-type_DH"/>
</dbReference>
<feature type="compositionally biased region" description="Basic and acidic residues" evidence="7">
    <location>
        <begin position="167"/>
        <end position="184"/>
    </location>
</feature>
<feature type="region of interest" description="Disordered" evidence="7">
    <location>
        <begin position="154"/>
        <end position="184"/>
    </location>
</feature>
<evidence type="ECO:0000256" key="3">
    <source>
        <dbReference type="ARBA" id="ARBA00022723"/>
    </source>
</evidence>
<reference evidence="9 10" key="1">
    <citation type="submission" date="2023-12" db="EMBL/GenBank/DDBJ databases">
        <title>the genome sequence of Hyalangium sp. s54d21.</title>
        <authorList>
            <person name="Zhang X."/>
        </authorList>
    </citation>
    <scope>NUCLEOTIDE SEQUENCE [LARGE SCALE GENOMIC DNA]</scope>
    <source>
        <strain evidence="10">s54d21</strain>
    </source>
</reference>
<evidence type="ECO:0000256" key="4">
    <source>
        <dbReference type="ARBA" id="ARBA00022982"/>
    </source>
</evidence>
<keyword evidence="10" id="KW-1185">Reference proteome</keyword>
<dbReference type="PANTHER" id="PTHR35008:SF9">
    <property type="entry name" value="CYTOCHROME C DOMAIN-CONTAINING PROTEIN"/>
    <property type="match status" value="1"/>
</dbReference>
<evidence type="ECO:0000259" key="8">
    <source>
        <dbReference type="PROSITE" id="PS51007"/>
    </source>
</evidence>
<dbReference type="PROSITE" id="PS51007">
    <property type="entry name" value="CYTC"/>
    <property type="match status" value="1"/>
</dbReference>
<proteinExistence type="predicted"/>